<accession>A0ABS7TP35</accession>
<dbReference type="EMBL" id="JAIRAU010000011">
    <property type="protein sequence ID" value="MBZ5709980.1"/>
    <property type="molecule type" value="Genomic_DNA"/>
</dbReference>
<feature type="chain" id="PRO_5046268823" description="Secreted protein" evidence="1">
    <location>
        <begin position="28"/>
        <end position="116"/>
    </location>
</feature>
<dbReference type="RefSeq" id="WP_224191752.1">
    <property type="nucleotide sequence ID" value="NZ_JAIRAU010000011.1"/>
</dbReference>
<feature type="signal peptide" evidence="1">
    <location>
        <begin position="1"/>
        <end position="27"/>
    </location>
</feature>
<protein>
    <recommendedName>
        <fullName evidence="4">Secreted protein</fullName>
    </recommendedName>
</protein>
<evidence type="ECO:0000256" key="1">
    <source>
        <dbReference type="SAM" id="SignalP"/>
    </source>
</evidence>
<sequence length="116" mass="12732">MGRVSIAVSCALLALGASLSTSHAAQAVSECVKVEPEASARGMALRVRNQCEFTVRCELRWSVRCEDDTAETPERPMSLEVRLAPSHAREVLASGEACGERLWEIADDVWECKEVR</sequence>
<organism evidence="2 3">
    <name type="scientific">Nannocystis pusilla</name>
    <dbReference type="NCBI Taxonomy" id="889268"/>
    <lineage>
        <taxon>Bacteria</taxon>
        <taxon>Pseudomonadati</taxon>
        <taxon>Myxococcota</taxon>
        <taxon>Polyangia</taxon>
        <taxon>Nannocystales</taxon>
        <taxon>Nannocystaceae</taxon>
        <taxon>Nannocystis</taxon>
    </lineage>
</organism>
<name>A0ABS7TP35_9BACT</name>
<evidence type="ECO:0000313" key="2">
    <source>
        <dbReference type="EMBL" id="MBZ5709980.1"/>
    </source>
</evidence>
<keyword evidence="1" id="KW-0732">Signal</keyword>
<dbReference type="Proteomes" id="UP001139031">
    <property type="component" value="Unassembled WGS sequence"/>
</dbReference>
<comment type="caution">
    <text evidence="2">The sequence shown here is derived from an EMBL/GenBank/DDBJ whole genome shotgun (WGS) entry which is preliminary data.</text>
</comment>
<evidence type="ECO:0008006" key="4">
    <source>
        <dbReference type="Google" id="ProtNLM"/>
    </source>
</evidence>
<keyword evidence="3" id="KW-1185">Reference proteome</keyword>
<proteinExistence type="predicted"/>
<reference evidence="2" key="1">
    <citation type="submission" date="2021-08" db="EMBL/GenBank/DDBJ databases">
        <authorList>
            <person name="Stevens D.C."/>
        </authorList>
    </citation>
    <scope>NUCLEOTIDE SEQUENCE</scope>
    <source>
        <strain evidence="2">DSM 53165</strain>
    </source>
</reference>
<gene>
    <name evidence="2" type="ORF">K7C98_12015</name>
</gene>
<evidence type="ECO:0000313" key="3">
    <source>
        <dbReference type="Proteomes" id="UP001139031"/>
    </source>
</evidence>